<dbReference type="InterPro" id="IPR003593">
    <property type="entry name" value="AAA+_ATPase"/>
</dbReference>
<evidence type="ECO:0000256" key="3">
    <source>
        <dbReference type="ARBA" id="ARBA00022458"/>
    </source>
</evidence>
<dbReference type="AlphaFoldDB" id="A0A832LXI8"/>
<evidence type="ECO:0000256" key="5">
    <source>
        <dbReference type="ARBA" id="ARBA00022840"/>
    </source>
</evidence>
<dbReference type="EMBL" id="DSZU01000072">
    <property type="protein sequence ID" value="HGV55270.1"/>
    <property type="molecule type" value="Genomic_DNA"/>
</dbReference>
<dbReference type="InterPro" id="IPR027417">
    <property type="entry name" value="P-loop_NTPase"/>
</dbReference>
<dbReference type="Gene3D" id="3.40.50.300">
    <property type="entry name" value="P-loop containing nucleotide triphosphate hydrolases"/>
    <property type="match status" value="1"/>
</dbReference>
<dbReference type="PROSITE" id="PS00211">
    <property type="entry name" value="ABC_TRANSPORTER_1"/>
    <property type="match status" value="1"/>
</dbReference>
<proteinExistence type="inferred from homology"/>
<gene>
    <name evidence="7" type="ORF">ENT73_04190</name>
</gene>
<keyword evidence="2" id="KW-0813">Transport</keyword>
<dbReference type="GO" id="GO:0016887">
    <property type="term" value="F:ATP hydrolysis activity"/>
    <property type="evidence" value="ECO:0007669"/>
    <property type="project" value="InterPro"/>
</dbReference>
<protein>
    <submittedName>
        <fullName evidence="7">ABC transporter ATP-binding protein</fullName>
    </submittedName>
</protein>
<accession>A0A832LXI8</accession>
<dbReference type="PANTHER" id="PTHR42711:SF5">
    <property type="entry name" value="ABC TRANSPORTER ATP-BINDING PROTEIN NATA"/>
    <property type="match status" value="1"/>
</dbReference>
<dbReference type="InterPro" id="IPR003439">
    <property type="entry name" value="ABC_transporter-like_ATP-bd"/>
</dbReference>
<evidence type="ECO:0000256" key="1">
    <source>
        <dbReference type="ARBA" id="ARBA00005417"/>
    </source>
</evidence>
<dbReference type="SMART" id="SM00382">
    <property type="entry name" value="AAA"/>
    <property type="match status" value="1"/>
</dbReference>
<sequence length="243" mass="27435">MNPLLEVTGITKQFGCKTVLKEISFKLYPGEILGIIGPNGAGKSTLLYILLGIITPDRGQIFYFGESLSERRSAILREVGFASHYVSLPYSLTVWENLKVFCHLYGVKDSNNRIRELLKLFRLETKEKALTRTLSSGEMMRLNLIRAFLAKPKVLLLDEPTAGLDPEYVKYVGKILKEEAKTQGLSIILTSHQLGELEKMINKILLLEEGNLLSYGKTEEVFKQFGVTNLEELYFKVFGHALT</sequence>
<dbReference type="SUPFAM" id="SSF52540">
    <property type="entry name" value="P-loop containing nucleoside triphosphate hydrolases"/>
    <property type="match status" value="1"/>
</dbReference>
<keyword evidence="4" id="KW-0547">Nucleotide-binding</keyword>
<dbReference type="Pfam" id="PF00005">
    <property type="entry name" value="ABC_tran"/>
    <property type="match status" value="1"/>
</dbReference>
<comment type="caution">
    <text evidence="7">The sequence shown here is derived from an EMBL/GenBank/DDBJ whole genome shotgun (WGS) entry which is preliminary data.</text>
</comment>
<organism evidence="7">
    <name type="scientific">Caldimicrobium thiodismutans</name>
    <dbReference type="NCBI Taxonomy" id="1653476"/>
    <lineage>
        <taxon>Bacteria</taxon>
        <taxon>Pseudomonadati</taxon>
        <taxon>Thermodesulfobacteriota</taxon>
        <taxon>Thermodesulfobacteria</taxon>
        <taxon>Thermodesulfobacteriales</taxon>
        <taxon>Thermodesulfobacteriaceae</taxon>
        <taxon>Caldimicrobium</taxon>
    </lineage>
</organism>
<feature type="domain" description="ABC transporter" evidence="6">
    <location>
        <begin position="5"/>
        <end position="234"/>
    </location>
</feature>
<keyword evidence="5 7" id="KW-0067">ATP-binding</keyword>
<evidence type="ECO:0000256" key="2">
    <source>
        <dbReference type="ARBA" id="ARBA00022448"/>
    </source>
</evidence>
<dbReference type="PROSITE" id="PS50893">
    <property type="entry name" value="ABC_TRANSPORTER_2"/>
    <property type="match status" value="1"/>
</dbReference>
<dbReference type="GO" id="GO:0005524">
    <property type="term" value="F:ATP binding"/>
    <property type="evidence" value="ECO:0007669"/>
    <property type="project" value="UniProtKB-KW"/>
</dbReference>
<name>A0A832LXI8_9BACT</name>
<evidence type="ECO:0000259" key="6">
    <source>
        <dbReference type="PROSITE" id="PS50893"/>
    </source>
</evidence>
<comment type="similarity">
    <text evidence="1">Belongs to the ABC transporter superfamily.</text>
</comment>
<dbReference type="CDD" id="cd03230">
    <property type="entry name" value="ABC_DR_subfamily_A"/>
    <property type="match status" value="1"/>
</dbReference>
<keyword evidence="3" id="KW-0536">Nodulation</keyword>
<dbReference type="PANTHER" id="PTHR42711">
    <property type="entry name" value="ABC TRANSPORTER ATP-BINDING PROTEIN"/>
    <property type="match status" value="1"/>
</dbReference>
<dbReference type="InterPro" id="IPR050763">
    <property type="entry name" value="ABC_transporter_ATP-binding"/>
</dbReference>
<dbReference type="InterPro" id="IPR017871">
    <property type="entry name" value="ABC_transporter-like_CS"/>
</dbReference>
<evidence type="ECO:0000256" key="4">
    <source>
        <dbReference type="ARBA" id="ARBA00022741"/>
    </source>
</evidence>
<evidence type="ECO:0000313" key="7">
    <source>
        <dbReference type="EMBL" id="HGV55270.1"/>
    </source>
</evidence>
<reference evidence="7" key="1">
    <citation type="journal article" date="2020" name="mSystems">
        <title>Genome- and Community-Level Interaction Insights into Carbon Utilization and Element Cycling Functions of Hydrothermarchaeota in Hydrothermal Sediment.</title>
        <authorList>
            <person name="Zhou Z."/>
            <person name="Liu Y."/>
            <person name="Xu W."/>
            <person name="Pan J."/>
            <person name="Luo Z.H."/>
            <person name="Li M."/>
        </authorList>
    </citation>
    <scope>NUCLEOTIDE SEQUENCE [LARGE SCALE GENOMIC DNA]</scope>
    <source>
        <strain evidence="7">SpSt-605</strain>
    </source>
</reference>